<evidence type="ECO:0000313" key="1">
    <source>
        <dbReference type="EMBL" id="UVX35933.1"/>
    </source>
</evidence>
<keyword evidence="2" id="KW-1185">Reference proteome</keyword>
<proteinExistence type="predicted"/>
<dbReference type="Proteomes" id="UP001160062">
    <property type="component" value="Segment"/>
</dbReference>
<sequence length="216" mass="24076">MIIDDTIPTKVGIDVYNTWKDAALADLANILCMNPLTQATDTITCLVSDDGQHVHLPAWYSEVTDVKSTYGNSLDHTIDYTQSDEWTPETKYAKTLTLTTPYLPGMPVTVTGTHGFTRLPKPLTGILTAIIQTDQSMTDQSDRITSKKIEDVSVTYATSTQTTLEHALTPYLALINQWSLCHTTNNGGLLSMPTPHHDLPWWMNEQDLRSNDYAIM</sequence>
<protein>
    <submittedName>
        <fullName evidence="1">Uncharacterized protein</fullName>
    </submittedName>
</protein>
<accession>A0ABY5TRL3</accession>
<organism evidence="1 2">
    <name type="scientific">Bacteriophage sp</name>
    <dbReference type="NCBI Taxonomy" id="38018"/>
    <lineage>
        <taxon>Viruses</taxon>
    </lineage>
</organism>
<name>A0ABY5TRL3_9VIRU</name>
<dbReference type="EMBL" id="OP072491">
    <property type="protein sequence ID" value="UVX35933.1"/>
    <property type="molecule type" value="Genomic_DNA"/>
</dbReference>
<reference evidence="1 2" key="1">
    <citation type="submission" date="2022-07" db="EMBL/GenBank/DDBJ databases">
        <authorList>
            <person name="Nishijima S."/>
        </authorList>
    </citation>
    <scope>NUCLEOTIDE SEQUENCE [LARGE SCALE GENOMIC DNA]</scope>
    <source>
        <strain evidence="1">3013_110685</strain>
    </source>
</reference>
<evidence type="ECO:0000313" key="2">
    <source>
        <dbReference type="Proteomes" id="UP001160062"/>
    </source>
</evidence>